<dbReference type="NCBIfam" id="TIGR03025">
    <property type="entry name" value="EPS_sugtrans"/>
    <property type="match status" value="1"/>
</dbReference>
<evidence type="ECO:0000256" key="3">
    <source>
        <dbReference type="ARBA" id="ARBA00022679"/>
    </source>
</evidence>
<feature type="domain" description="Bacterial sugar transferase" evidence="8">
    <location>
        <begin position="292"/>
        <end position="480"/>
    </location>
</feature>
<evidence type="ECO:0000256" key="7">
    <source>
        <dbReference type="SAM" id="Phobius"/>
    </source>
</evidence>
<keyword evidence="3 9" id="KW-0808">Transferase</keyword>
<keyword evidence="6 7" id="KW-0472">Membrane</keyword>
<feature type="transmembrane region" description="Helical" evidence="7">
    <location>
        <begin position="294"/>
        <end position="316"/>
    </location>
</feature>
<feature type="transmembrane region" description="Helical" evidence="7">
    <location>
        <begin position="100"/>
        <end position="120"/>
    </location>
</feature>
<feature type="transmembrane region" description="Helical" evidence="7">
    <location>
        <begin position="21"/>
        <end position="46"/>
    </location>
</feature>
<keyword evidence="10" id="KW-1185">Reference proteome</keyword>
<feature type="transmembrane region" description="Helical" evidence="7">
    <location>
        <begin position="66"/>
        <end position="85"/>
    </location>
</feature>
<evidence type="ECO:0000256" key="2">
    <source>
        <dbReference type="ARBA" id="ARBA00006464"/>
    </source>
</evidence>
<comment type="subcellular location">
    <subcellularLocation>
        <location evidence="1">Membrane</location>
        <topology evidence="1">Multi-pass membrane protein</topology>
    </subcellularLocation>
</comment>
<dbReference type="AlphaFoldDB" id="A0A853C736"/>
<evidence type="ECO:0000256" key="1">
    <source>
        <dbReference type="ARBA" id="ARBA00004141"/>
    </source>
</evidence>
<dbReference type="Pfam" id="PF13727">
    <property type="entry name" value="CoA_binding_3"/>
    <property type="match status" value="1"/>
</dbReference>
<proteinExistence type="inferred from homology"/>
<evidence type="ECO:0000256" key="4">
    <source>
        <dbReference type="ARBA" id="ARBA00022692"/>
    </source>
</evidence>
<evidence type="ECO:0000256" key="6">
    <source>
        <dbReference type="ARBA" id="ARBA00023136"/>
    </source>
</evidence>
<dbReference type="Pfam" id="PF02397">
    <property type="entry name" value="Bac_transf"/>
    <property type="match status" value="1"/>
</dbReference>
<dbReference type="GO" id="GO:0016020">
    <property type="term" value="C:membrane"/>
    <property type="evidence" value="ECO:0007669"/>
    <property type="project" value="UniProtKB-SubCell"/>
</dbReference>
<evidence type="ECO:0000259" key="8">
    <source>
        <dbReference type="Pfam" id="PF02397"/>
    </source>
</evidence>
<reference evidence="9 10" key="1">
    <citation type="submission" date="2020-07" db="EMBL/GenBank/DDBJ databases">
        <title>Sequencing the genomes of 1000 actinobacteria strains.</title>
        <authorList>
            <person name="Klenk H.-P."/>
        </authorList>
    </citation>
    <scope>NUCLEOTIDE SEQUENCE [LARGE SCALE GENOMIC DNA]</scope>
    <source>
        <strain evidence="9 10">DSM 103833</strain>
    </source>
</reference>
<comment type="similarity">
    <text evidence="2">Belongs to the bacterial sugar transferase family.</text>
</comment>
<dbReference type="Proteomes" id="UP000530424">
    <property type="component" value="Unassembled WGS sequence"/>
</dbReference>
<dbReference type="PANTHER" id="PTHR30576">
    <property type="entry name" value="COLANIC BIOSYNTHESIS UDP-GLUCOSE LIPID CARRIER TRANSFERASE"/>
    <property type="match status" value="1"/>
</dbReference>
<dbReference type="InterPro" id="IPR003362">
    <property type="entry name" value="Bact_transf"/>
</dbReference>
<dbReference type="EMBL" id="JACCFP010000001">
    <property type="protein sequence ID" value="NYJ02826.1"/>
    <property type="molecule type" value="Genomic_DNA"/>
</dbReference>
<evidence type="ECO:0000256" key="5">
    <source>
        <dbReference type="ARBA" id="ARBA00022989"/>
    </source>
</evidence>
<keyword evidence="5 7" id="KW-1133">Transmembrane helix</keyword>
<comment type="caution">
    <text evidence="9">The sequence shown here is derived from an EMBL/GenBank/DDBJ whole genome shotgun (WGS) entry which is preliminary data.</text>
</comment>
<sequence length="486" mass="52628">MTAVVGHARRQRAAAVTRSRTLPYLPWIVLLTDAAILAVVTVLASLGEHGIPFLDPDAPVDIATRIAAPSIAVGWLLMLAIGGGYRRQVLGSGSDEYKRVLNATAISTGVLALASFLTGVQISRGFFVGLFTVGLPAVLVGRWGLRKLLHSARRHGYLGLPVLVAGSPDHVDEIHGVLERAQWLGYDVIGAITPEGEGRTPAGVPIVGSTAEATLAALRVDAQVILFTAGAAATGPELQERVWELEERGIGVVVAPGVTGITTDRVSFRPVGGLPLLHLGTPAWAEATRVGKRLFDIVGALGLMVVLSPLFAFVALRIKIHDGGPIFFHQSRVGRQGVPFRCAKFRTMVVDAEERLAELHAATGYDGDGLFKMEQDPRITKPGRWLRKHSVDEMPQLWNVVRGDMSLVGPRPPLPHEVANYDTAARRRLHVRPGMTGLWQVSGRSDLSWEDAVRLDLYYVDNWSMLQDLHILFRTLGAVIFPKGAY</sequence>
<name>A0A853C736_9ACTN</name>
<gene>
    <name evidence="9" type="ORF">HNR19_003524</name>
</gene>
<dbReference type="PANTHER" id="PTHR30576:SF10">
    <property type="entry name" value="SLL5057 PROTEIN"/>
    <property type="match status" value="1"/>
</dbReference>
<evidence type="ECO:0000313" key="10">
    <source>
        <dbReference type="Proteomes" id="UP000530424"/>
    </source>
</evidence>
<dbReference type="GO" id="GO:0016780">
    <property type="term" value="F:phosphotransferase activity, for other substituted phosphate groups"/>
    <property type="evidence" value="ECO:0007669"/>
    <property type="project" value="TreeGrafter"/>
</dbReference>
<dbReference type="RefSeq" id="WP_179669138.1">
    <property type="nucleotide sequence ID" value="NZ_JACCFP010000001.1"/>
</dbReference>
<evidence type="ECO:0000313" key="9">
    <source>
        <dbReference type="EMBL" id="NYJ02826.1"/>
    </source>
</evidence>
<keyword evidence="4 7" id="KW-0812">Transmembrane</keyword>
<organism evidence="9 10">
    <name type="scientific">Nocardioides thalensis</name>
    <dbReference type="NCBI Taxonomy" id="1914755"/>
    <lineage>
        <taxon>Bacteria</taxon>
        <taxon>Bacillati</taxon>
        <taxon>Actinomycetota</taxon>
        <taxon>Actinomycetes</taxon>
        <taxon>Propionibacteriales</taxon>
        <taxon>Nocardioidaceae</taxon>
        <taxon>Nocardioides</taxon>
    </lineage>
</organism>
<feature type="transmembrane region" description="Helical" evidence="7">
    <location>
        <begin position="126"/>
        <end position="145"/>
    </location>
</feature>
<dbReference type="InterPro" id="IPR017475">
    <property type="entry name" value="EPS_sugar_tfrase"/>
</dbReference>
<accession>A0A853C736</accession>
<protein>
    <submittedName>
        <fullName evidence="9">Exopolysaccharide biosynthesis polyprenyl glycosylphosphotransferase</fullName>
    </submittedName>
</protein>